<sequence length="218" mass="23224">MSAVRTIERVVARGVVKTYGATAALRGVNATIEAGRLTLIEGANGSGKSTLLGILGTVIRPTSGAVSYEPLGDDAGMARGTIGWLSHESLAYPDLSGRQNVELAAGFHGLDAHEAWRHAEERFELGSFALRPLRTCSRGQRQRIALARALVHHPSLVLLDEPTTGLDRGGVARLLTVVEAEVERGAAVVVVSHEPEVFRERAAARLVLERGRVVTDAP</sequence>
<accession>A0ABT5CBL0</accession>
<dbReference type="Proteomes" id="UP001217485">
    <property type="component" value="Unassembled WGS sequence"/>
</dbReference>
<dbReference type="InterPro" id="IPR051782">
    <property type="entry name" value="ABC_Transporter_VariousFunc"/>
</dbReference>
<dbReference type="RefSeq" id="WP_272101927.1">
    <property type="nucleotide sequence ID" value="NZ_JAQNDK010000005.1"/>
</dbReference>
<evidence type="ECO:0000256" key="2">
    <source>
        <dbReference type="ARBA" id="ARBA00022741"/>
    </source>
</evidence>
<keyword evidence="6" id="KW-1185">Reference proteome</keyword>
<gene>
    <name evidence="5" type="ORF">POL72_38960</name>
</gene>
<evidence type="ECO:0000259" key="4">
    <source>
        <dbReference type="PROSITE" id="PS50893"/>
    </source>
</evidence>
<dbReference type="Pfam" id="PF00005">
    <property type="entry name" value="ABC_tran"/>
    <property type="match status" value="1"/>
</dbReference>
<keyword evidence="1" id="KW-0813">Transport</keyword>
<dbReference type="Gene3D" id="3.40.50.300">
    <property type="entry name" value="P-loop containing nucleotide triphosphate hydrolases"/>
    <property type="match status" value="1"/>
</dbReference>
<proteinExistence type="predicted"/>
<evidence type="ECO:0000256" key="3">
    <source>
        <dbReference type="ARBA" id="ARBA00022840"/>
    </source>
</evidence>
<dbReference type="InterPro" id="IPR027417">
    <property type="entry name" value="P-loop_NTPase"/>
</dbReference>
<evidence type="ECO:0000313" key="6">
    <source>
        <dbReference type="Proteomes" id="UP001217485"/>
    </source>
</evidence>
<feature type="domain" description="ABC transporter" evidence="4">
    <location>
        <begin position="10"/>
        <end position="217"/>
    </location>
</feature>
<reference evidence="5 6" key="1">
    <citation type="submission" date="2023-01" db="EMBL/GenBank/DDBJ databases">
        <title>Minimal conservation of predation-associated metabolite biosynthetic gene clusters underscores biosynthetic potential of Myxococcota including descriptions for ten novel species: Archangium lansinium sp. nov., Myxococcus landrumus sp. nov., Nannocystis bai.</title>
        <authorList>
            <person name="Ahearne A."/>
            <person name="Stevens C."/>
            <person name="Dowd S."/>
        </authorList>
    </citation>
    <scope>NUCLEOTIDE SEQUENCE [LARGE SCALE GENOMIC DNA]</scope>
    <source>
        <strain evidence="5 6">WIWO2</strain>
    </source>
</reference>
<evidence type="ECO:0000313" key="5">
    <source>
        <dbReference type="EMBL" id="MDC0683772.1"/>
    </source>
</evidence>
<dbReference type="SUPFAM" id="SSF52540">
    <property type="entry name" value="P-loop containing nucleoside triphosphate hydrolases"/>
    <property type="match status" value="1"/>
</dbReference>
<dbReference type="SMART" id="SM00382">
    <property type="entry name" value="AAA"/>
    <property type="match status" value="1"/>
</dbReference>
<dbReference type="CDD" id="cd03230">
    <property type="entry name" value="ABC_DR_subfamily_A"/>
    <property type="match status" value="1"/>
</dbReference>
<protein>
    <submittedName>
        <fullName evidence="5">ABC transporter ATP-binding protein</fullName>
    </submittedName>
</protein>
<keyword evidence="3 5" id="KW-0067">ATP-binding</keyword>
<dbReference type="PROSITE" id="PS50893">
    <property type="entry name" value="ABC_TRANSPORTER_2"/>
    <property type="match status" value="1"/>
</dbReference>
<keyword evidence="2" id="KW-0547">Nucleotide-binding</keyword>
<dbReference type="PANTHER" id="PTHR42939:SF1">
    <property type="entry name" value="ABC TRANSPORTER ATP-BINDING PROTEIN ALBC-RELATED"/>
    <property type="match status" value="1"/>
</dbReference>
<name>A0ABT5CBL0_9BACT</name>
<dbReference type="InterPro" id="IPR003439">
    <property type="entry name" value="ABC_transporter-like_ATP-bd"/>
</dbReference>
<dbReference type="PANTHER" id="PTHR42939">
    <property type="entry name" value="ABC TRANSPORTER ATP-BINDING PROTEIN ALBC-RELATED"/>
    <property type="match status" value="1"/>
</dbReference>
<evidence type="ECO:0000256" key="1">
    <source>
        <dbReference type="ARBA" id="ARBA00022448"/>
    </source>
</evidence>
<dbReference type="EMBL" id="JAQNDK010000005">
    <property type="protein sequence ID" value="MDC0683772.1"/>
    <property type="molecule type" value="Genomic_DNA"/>
</dbReference>
<organism evidence="5 6">
    <name type="scientific">Sorangium atrum</name>
    <dbReference type="NCBI Taxonomy" id="2995308"/>
    <lineage>
        <taxon>Bacteria</taxon>
        <taxon>Pseudomonadati</taxon>
        <taxon>Myxococcota</taxon>
        <taxon>Polyangia</taxon>
        <taxon>Polyangiales</taxon>
        <taxon>Polyangiaceae</taxon>
        <taxon>Sorangium</taxon>
    </lineage>
</organism>
<comment type="caution">
    <text evidence="5">The sequence shown here is derived from an EMBL/GenBank/DDBJ whole genome shotgun (WGS) entry which is preliminary data.</text>
</comment>
<dbReference type="InterPro" id="IPR003593">
    <property type="entry name" value="AAA+_ATPase"/>
</dbReference>
<dbReference type="GO" id="GO:0005524">
    <property type="term" value="F:ATP binding"/>
    <property type="evidence" value="ECO:0007669"/>
    <property type="project" value="UniProtKB-KW"/>
</dbReference>